<organism evidence="2 3">
    <name type="scientific">Halocaridina rubra</name>
    <name type="common">Hawaiian red shrimp</name>
    <dbReference type="NCBI Taxonomy" id="373956"/>
    <lineage>
        <taxon>Eukaryota</taxon>
        <taxon>Metazoa</taxon>
        <taxon>Ecdysozoa</taxon>
        <taxon>Arthropoda</taxon>
        <taxon>Crustacea</taxon>
        <taxon>Multicrustacea</taxon>
        <taxon>Malacostraca</taxon>
        <taxon>Eumalacostraca</taxon>
        <taxon>Eucarida</taxon>
        <taxon>Decapoda</taxon>
        <taxon>Pleocyemata</taxon>
        <taxon>Caridea</taxon>
        <taxon>Atyoidea</taxon>
        <taxon>Atyidae</taxon>
        <taxon>Halocaridina</taxon>
    </lineage>
</organism>
<gene>
    <name evidence="2" type="ORF">SK128_015452</name>
</gene>
<comment type="caution">
    <text evidence="2">The sequence shown here is derived from an EMBL/GenBank/DDBJ whole genome shotgun (WGS) entry which is preliminary data.</text>
</comment>
<feature type="signal peptide" evidence="1">
    <location>
        <begin position="1"/>
        <end position="38"/>
    </location>
</feature>
<sequence length="194" mass="21258">MKLAERLLPDTKEMRRKATWIFSCLLVLIILLVKKTQATSKSDPKVDMSLSPAEWQELEEEDMRGKRVFAYYTSTSVTRLITTTITAISTCLSTVATPSCTGRKRRSPSKISMNVDKSFADKPELEASVDTIEDLEDGYPRSPDEVSRQGRRLTIWSTAYTTVTVTSTSALAGTTVTASLLCAVAGLGASCYLG</sequence>
<dbReference type="Proteomes" id="UP001381693">
    <property type="component" value="Unassembled WGS sequence"/>
</dbReference>
<keyword evidence="1" id="KW-0732">Signal</keyword>
<name>A0AAN8ZTM2_HALRR</name>
<evidence type="ECO:0000313" key="2">
    <source>
        <dbReference type="EMBL" id="KAK7026640.1"/>
    </source>
</evidence>
<protein>
    <submittedName>
        <fullName evidence="2">Uncharacterized protein</fullName>
    </submittedName>
</protein>
<reference evidence="2 3" key="1">
    <citation type="submission" date="2023-11" db="EMBL/GenBank/DDBJ databases">
        <title>Halocaridina rubra genome assembly.</title>
        <authorList>
            <person name="Smith C."/>
        </authorList>
    </citation>
    <scope>NUCLEOTIDE SEQUENCE [LARGE SCALE GENOMIC DNA]</scope>
    <source>
        <strain evidence="2">EP-1</strain>
        <tissue evidence="2">Whole</tissue>
    </source>
</reference>
<dbReference type="EMBL" id="JAXCGZ010022705">
    <property type="protein sequence ID" value="KAK7026640.1"/>
    <property type="molecule type" value="Genomic_DNA"/>
</dbReference>
<dbReference type="AlphaFoldDB" id="A0AAN8ZTM2"/>
<accession>A0AAN8ZTM2</accession>
<keyword evidence="3" id="KW-1185">Reference proteome</keyword>
<proteinExistence type="predicted"/>
<evidence type="ECO:0000256" key="1">
    <source>
        <dbReference type="SAM" id="SignalP"/>
    </source>
</evidence>
<evidence type="ECO:0000313" key="3">
    <source>
        <dbReference type="Proteomes" id="UP001381693"/>
    </source>
</evidence>
<feature type="chain" id="PRO_5042960602" evidence="1">
    <location>
        <begin position="39"/>
        <end position="194"/>
    </location>
</feature>